<comment type="cofactor">
    <cofactor evidence="1">
        <name>Zn(2+)</name>
        <dbReference type="ChEBI" id="CHEBI:29105"/>
    </cofactor>
</comment>
<comment type="caution">
    <text evidence="7">The sequence shown here is derived from an EMBL/GenBank/DDBJ whole genome shotgun (WGS) entry which is preliminary data.</text>
</comment>
<dbReference type="SUPFAM" id="SSF102215">
    <property type="entry name" value="Creatininase"/>
    <property type="match status" value="1"/>
</dbReference>
<dbReference type="EMBL" id="LNUW01000038">
    <property type="protein sequence ID" value="KXG84077.1"/>
    <property type="molecule type" value="Genomic_DNA"/>
</dbReference>
<dbReference type="PANTHER" id="PTHR35005:SF1">
    <property type="entry name" value="2-AMINO-5-FORMYLAMINO-6-RIBOSYLAMINOPYRIMIDIN-4(3H)-ONE 5'-MONOPHOSPHATE DEFORMYLASE"/>
    <property type="match status" value="1"/>
</dbReference>
<dbReference type="Gene3D" id="3.40.50.10310">
    <property type="entry name" value="Creatininase"/>
    <property type="match status" value="1"/>
</dbReference>
<evidence type="ECO:0000313" key="8">
    <source>
        <dbReference type="Proteomes" id="UP000070498"/>
    </source>
</evidence>
<keyword evidence="4" id="KW-0862">Zinc</keyword>
<sequence length="102" mass="11182">MADAHPEIIWSWGAVSFLFLTLLFVVIIVISRRSFCFFASFHRGAAMEYPQRGIHWSKLTAPELSALAKDHAVVVVPIGSTEQHGPHLVTGTDHVLAAAVCE</sequence>
<dbReference type="Pfam" id="PF02633">
    <property type="entry name" value="Creatininase"/>
    <property type="match status" value="1"/>
</dbReference>
<proteinExistence type="inferred from homology"/>
<dbReference type="GO" id="GO:0016811">
    <property type="term" value="F:hydrolase activity, acting on carbon-nitrogen (but not peptide) bonds, in linear amides"/>
    <property type="evidence" value="ECO:0007669"/>
    <property type="project" value="TreeGrafter"/>
</dbReference>
<reference evidence="7 8" key="1">
    <citation type="submission" date="2015-11" db="EMBL/GenBank/DDBJ databases">
        <title>Draft genome sequence of Agrobacterium sp. R89-1.</title>
        <authorList>
            <person name="Zahradnik J."/>
            <person name="Kyslikova E."/>
            <person name="Palyzova A."/>
            <person name="Kyslik P."/>
        </authorList>
    </citation>
    <scope>NUCLEOTIDE SEQUENCE [LARGE SCALE GENOMIC DNA]</scope>
    <source>
        <strain evidence="7 8">R89-1</strain>
    </source>
</reference>
<evidence type="ECO:0000256" key="4">
    <source>
        <dbReference type="ARBA" id="ARBA00022833"/>
    </source>
</evidence>
<keyword evidence="8" id="KW-1185">Reference proteome</keyword>
<evidence type="ECO:0000256" key="2">
    <source>
        <dbReference type="ARBA" id="ARBA00022723"/>
    </source>
</evidence>
<name>A0A135NY47_9HYPH</name>
<dbReference type="InterPro" id="IPR024087">
    <property type="entry name" value="Creatininase-like_sf"/>
</dbReference>
<dbReference type="InterPro" id="IPR003785">
    <property type="entry name" value="Creatininase/forma_Hydrolase"/>
</dbReference>
<dbReference type="PANTHER" id="PTHR35005">
    <property type="entry name" value="3-DEHYDRO-SCYLLO-INOSOSE HYDROLASE"/>
    <property type="match status" value="1"/>
</dbReference>
<dbReference type="Proteomes" id="UP000070498">
    <property type="component" value="Unassembled WGS sequence"/>
</dbReference>
<keyword evidence="3" id="KW-0378">Hydrolase</keyword>
<feature type="transmembrane region" description="Helical" evidence="6">
    <location>
        <begin position="12"/>
        <end position="30"/>
    </location>
</feature>
<keyword evidence="2" id="KW-0479">Metal-binding</keyword>
<organism evidence="7 8">
    <name type="scientific">Agrobacterium bohemicum</name>
    <dbReference type="NCBI Taxonomy" id="2052828"/>
    <lineage>
        <taxon>Bacteria</taxon>
        <taxon>Pseudomonadati</taxon>
        <taxon>Pseudomonadota</taxon>
        <taxon>Alphaproteobacteria</taxon>
        <taxon>Hyphomicrobiales</taxon>
        <taxon>Rhizobiaceae</taxon>
        <taxon>Rhizobium/Agrobacterium group</taxon>
        <taxon>Agrobacterium</taxon>
    </lineage>
</organism>
<dbReference type="AlphaFoldDB" id="A0A135NY47"/>
<evidence type="ECO:0000313" key="7">
    <source>
        <dbReference type="EMBL" id="KXG84077.1"/>
    </source>
</evidence>
<gene>
    <name evidence="7" type="ORF">ATO67_13775</name>
</gene>
<keyword evidence="6" id="KW-1133">Transmembrane helix</keyword>
<protein>
    <recommendedName>
        <fullName evidence="9">Creatininase family protein</fullName>
    </recommendedName>
</protein>
<dbReference type="OrthoDB" id="9801445at2"/>
<evidence type="ECO:0008006" key="9">
    <source>
        <dbReference type="Google" id="ProtNLM"/>
    </source>
</evidence>
<evidence type="ECO:0000256" key="3">
    <source>
        <dbReference type="ARBA" id="ARBA00022801"/>
    </source>
</evidence>
<keyword evidence="6" id="KW-0472">Membrane</keyword>
<evidence type="ECO:0000256" key="5">
    <source>
        <dbReference type="ARBA" id="ARBA00024029"/>
    </source>
</evidence>
<evidence type="ECO:0000256" key="6">
    <source>
        <dbReference type="SAM" id="Phobius"/>
    </source>
</evidence>
<keyword evidence="6" id="KW-0812">Transmembrane</keyword>
<accession>A0A135NY47</accession>
<comment type="similarity">
    <text evidence="5">Belongs to the creatininase superfamily.</text>
</comment>
<dbReference type="STRING" id="2052828.ATO67_13775"/>
<dbReference type="RefSeq" id="WP_067650029.1">
    <property type="nucleotide sequence ID" value="NZ_KQ961030.1"/>
</dbReference>
<dbReference type="GO" id="GO:0046872">
    <property type="term" value="F:metal ion binding"/>
    <property type="evidence" value="ECO:0007669"/>
    <property type="project" value="UniProtKB-KW"/>
</dbReference>
<evidence type="ECO:0000256" key="1">
    <source>
        <dbReference type="ARBA" id="ARBA00001947"/>
    </source>
</evidence>
<dbReference type="GO" id="GO:0009231">
    <property type="term" value="P:riboflavin biosynthetic process"/>
    <property type="evidence" value="ECO:0007669"/>
    <property type="project" value="TreeGrafter"/>
</dbReference>